<feature type="domain" description="SAP" evidence="2">
    <location>
        <begin position="18"/>
        <end position="52"/>
    </location>
</feature>
<name>A0AAJ0I028_9PEZI</name>
<dbReference type="PROSITE" id="PS50800">
    <property type="entry name" value="SAP"/>
    <property type="match status" value="1"/>
</dbReference>
<feature type="compositionally biased region" description="Polar residues" evidence="1">
    <location>
        <begin position="207"/>
        <end position="224"/>
    </location>
</feature>
<keyword evidence="4" id="KW-1185">Reference proteome</keyword>
<gene>
    <name evidence="3" type="ORF">B0T23DRAFT_326111</name>
</gene>
<feature type="compositionally biased region" description="Polar residues" evidence="1">
    <location>
        <begin position="231"/>
        <end position="244"/>
    </location>
</feature>
<dbReference type="RefSeq" id="XP_062688734.1">
    <property type="nucleotide sequence ID" value="XM_062835543.1"/>
</dbReference>
<reference evidence="3 4" key="1">
    <citation type="journal article" date="2023" name="Mol. Phylogenet. Evol.">
        <title>Genome-scale phylogeny and comparative genomics of the fungal order Sordariales.</title>
        <authorList>
            <person name="Hensen N."/>
            <person name="Bonometti L."/>
            <person name="Westerberg I."/>
            <person name="Brannstrom I.O."/>
            <person name="Guillou S."/>
            <person name="Cros-Aarteil S."/>
            <person name="Calhoun S."/>
            <person name="Haridas S."/>
            <person name="Kuo A."/>
            <person name="Mondo S."/>
            <person name="Pangilinan J."/>
            <person name="Riley R."/>
            <person name="LaButti K."/>
            <person name="Andreopoulos B."/>
            <person name="Lipzen A."/>
            <person name="Chen C."/>
            <person name="Yan M."/>
            <person name="Daum C."/>
            <person name="Ng V."/>
            <person name="Clum A."/>
            <person name="Steindorff A."/>
            <person name="Ohm R.A."/>
            <person name="Martin F."/>
            <person name="Silar P."/>
            <person name="Natvig D.O."/>
            <person name="Lalanne C."/>
            <person name="Gautier V."/>
            <person name="Ament-Velasquez S.L."/>
            <person name="Kruys A."/>
            <person name="Hutchinson M.I."/>
            <person name="Powell A.J."/>
            <person name="Barry K."/>
            <person name="Miller A.N."/>
            <person name="Grigoriev I.V."/>
            <person name="Debuchy R."/>
            <person name="Gladieux P."/>
            <person name="Hiltunen Thoren M."/>
            <person name="Johannesson H."/>
        </authorList>
    </citation>
    <scope>NUCLEOTIDE SEQUENCE [LARGE SCALE GENOMIC DNA]</scope>
    <source>
        <strain evidence="3 4">FGSC 10403</strain>
    </source>
</reference>
<dbReference type="GeneID" id="87873165"/>
<dbReference type="SUPFAM" id="SSF57903">
    <property type="entry name" value="FYVE/PHD zinc finger"/>
    <property type="match status" value="1"/>
</dbReference>
<evidence type="ECO:0000259" key="2">
    <source>
        <dbReference type="PROSITE" id="PS50800"/>
    </source>
</evidence>
<accession>A0AAJ0I028</accession>
<evidence type="ECO:0000313" key="4">
    <source>
        <dbReference type="Proteomes" id="UP001285908"/>
    </source>
</evidence>
<protein>
    <recommendedName>
        <fullName evidence="2">SAP domain-containing protein</fullName>
    </recommendedName>
</protein>
<dbReference type="InterPro" id="IPR003034">
    <property type="entry name" value="SAP_dom"/>
</dbReference>
<feature type="compositionally biased region" description="Low complexity" evidence="1">
    <location>
        <begin position="247"/>
        <end position="268"/>
    </location>
</feature>
<feature type="region of interest" description="Disordered" evidence="1">
    <location>
        <begin position="194"/>
        <end position="272"/>
    </location>
</feature>
<proteinExistence type="predicted"/>
<dbReference type="InterPro" id="IPR011011">
    <property type="entry name" value="Znf_FYVE_PHD"/>
</dbReference>
<dbReference type="EMBL" id="JAULSX010000009">
    <property type="protein sequence ID" value="KAK3485971.1"/>
    <property type="molecule type" value="Genomic_DNA"/>
</dbReference>
<comment type="caution">
    <text evidence="3">The sequence shown here is derived from an EMBL/GenBank/DDBJ whole genome shotgun (WGS) entry which is preliminary data.</text>
</comment>
<feature type="region of interest" description="Disordered" evidence="1">
    <location>
        <begin position="308"/>
        <end position="365"/>
    </location>
</feature>
<dbReference type="Proteomes" id="UP001285908">
    <property type="component" value="Unassembled WGS sequence"/>
</dbReference>
<dbReference type="CDD" id="cd15489">
    <property type="entry name" value="PHD_SF"/>
    <property type="match status" value="1"/>
</dbReference>
<dbReference type="AlphaFoldDB" id="A0AAJ0I028"/>
<feature type="compositionally biased region" description="Basic residues" evidence="1">
    <location>
        <begin position="310"/>
        <end position="350"/>
    </location>
</feature>
<organism evidence="3 4">
    <name type="scientific">Neurospora hispaniola</name>
    <dbReference type="NCBI Taxonomy" id="588809"/>
    <lineage>
        <taxon>Eukaryota</taxon>
        <taxon>Fungi</taxon>
        <taxon>Dikarya</taxon>
        <taxon>Ascomycota</taxon>
        <taxon>Pezizomycotina</taxon>
        <taxon>Sordariomycetes</taxon>
        <taxon>Sordariomycetidae</taxon>
        <taxon>Sordariales</taxon>
        <taxon>Sordariaceae</taxon>
        <taxon>Neurospora</taxon>
    </lineage>
</organism>
<sequence>MTMERTLPADWRPDDAPWEELPLSTLRKRCAARNISVQGSRLEMIKRLDHYQKNFSAEERWDFWQNQPSVLLYVLRYVLNCPEPLRWQESFLSTEIEDIYRHSYAVSTRLLTNCIGQNPLCALCFKAVVPTEGHSTCCVTCGRTMHTECVGVAQKARALAKEEQCWRCEDETEWTIDKYCEPGQVQHPLIVPGTKAAPQTLPGPGGNTAQQPNERVTTEDLSSSHGEHSGKPSSQQANHISSISMDPVPNTAPAPTSAAPPDTALAPTSGTALVGNSASATTNANISNKGSAKLVQDRNHMKKELAEMRKRAKHEHQKLNKKHKKEIKNLRKKSKRALKRLMKKSKKLEKKAKDLRGEKEGCDDA</sequence>
<feature type="compositionally biased region" description="Basic and acidic residues" evidence="1">
    <location>
        <begin position="351"/>
        <end position="365"/>
    </location>
</feature>
<evidence type="ECO:0000256" key="1">
    <source>
        <dbReference type="SAM" id="MobiDB-lite"/>
    </source>
</evidence>
<evidence type="ECO:0000313" key="3">
    <source>
        <dbReference type="EMBL" id="KAK3485971.1"/>
    </source>
</evidence>